<feature type="compositionally biased region" description="Low complexity" evidence="1">
    <location>
        <begin position="10"/>
        <end position="22"/>
    </location>
</feature>
<comment type="caution">
    <text evidence="2">The sequence shown here is derived from an EMBL/GenBank/DDBJ whole genome shotgun (WGS) entry which is preliminary data.</text>
</comment>
<feature type="region of interest" description="Disordered" evidence="1">
    <location>
        <begin position="100"/>
        <end position="162"/>
    </location>
</feature>
<protein>
    <submittedName>
        <fullName evidence="2">Uncharacterized protein</fullName>
    </submittedName>
</protein>
<organism evidence="2 3">
    <name type="scientific">Streptomyces rapamycinicus</name>
    <dbReference type="NCBI Taxonomy" id="1226757"/>
    <lineage>
        <taxon>Bacteria</taxon>
        <taxon>Bacillati</taxon>
        <taxon>Actinomycetota</taxon>
        <taxon>Actinomycetes</taxon>
        <taxon>Kitasatosporales</taxon>
        <taxon>Streptomycetaceae</taxon>
        <taxon>Streptomyces</taxon>
        <taxon>Streptomyces violaceusniger group</taxon>
    </lineage>
</organism>
<reference evidence="2 3" key="1">
    <citation type="submission" date="2020-08" db="EMBL/GenBank/DDBJ databases">
        <title>Sequencing the genomes of 1000 actinobacteria strains.</title>
        <authorList>
            <person name="Klenk H.-P."/>
        </authorList>
    </citation>
    <scope>NUCLEOTIDE SEQUENCE [LARGE SCALE GENOMIC DNA]</scope>
    <source>
        <strain evidence="2 3">DSM 41530</strain>
    </source>
</reference>
<evidence type="ECO:0000313" key="2">
    <source>
        <dbReference type="EMBL" id="MBB4783233.1"/>
    </source>
</evidence>
<dbReference type="Proteomes" id="UP000530530">
    <property type="component" value="Unassembled WGS sequence"/>
</dbReference>
<name>A0ABR6LLK0_9ACTN</name>
<evidence type="ECO:0000256" key="1">
    <source>
        <dbReference type="SAM" id="MobiDB-lite"/>
    </source>
</evidence>
<proteinExistence type="predicted"/>
<dbReference type="EMBL" id="JACHNG010000001">
    <property type="protein sequence ID" value="MBB4783233.1"/>
    <property type="molecule type" value="Genomic_DNA"/>
</dbReference>
<evidence type="ECO:0000313" key="3">
    <source>
        <dbReference type="Proteomes" id="UP000530530"/>
    </source>
</evidence>
<feature type="region of interest" description="Disordered" evidence="1">
    <location>
        <begin position="1"/>
        <end position="74"/>
    </location>
</feature>
<sequence length="162" mass="17206">MPHLEGGDPQGPQFPGVPVGVDQDVDVEAPSHPARAGEQRFHRPRQPVTGPGRADHGQITGAAPELPVEDEERQTAEVVTVQMGDQGRVDVVGFDPLPAHRRQAGRATVHQDVGRAGRVGGHRQAGLEPPAGAERVTAAHDRHPHPRIVARPGHPGHGVGRR</sequence>
<accession>A0ABR6LLK0</accession>
<gene>
    <name evidence="2" type="ORF">BJY27_004194</name>
</gene>
<keyword evidence="3" id="KW-1185">Reference proteome</keyword>